<evidence type="ECO:0000313" key="14">
    <source>
        <dbReference type="Proteomes" id="UP001143362"/>
    </source>
</evidence>
<evidence type="ECO:0000256" key="9">
    <source>
        <dbReference type="ARBA" id="ARBA00023010"/>
    </source>
</evidence>
<evidence type="ECO:0000256" key="11">
    <source>
        <dbReference type="RuleBase" id="RU365087"/>
    </source>
</evidence>
<dbReference type="PANTHER" id="PTHR34182">
    <property type="entry name" value="PROTEIN-EXPORT MEMBRANE PROTEIN SECG"/>
    <property type="match status" value="1"/>
</dbReference>
<keyword evidence="5 11" id="KW-1003">Cell membrane</keyword>
<keyword evidence="10 11" id="KW-0472">Membrane</keyword>
<keyword evidence="14" id="KW-1185">Reference proteome</keyword>
<keyword evidence="8 11" id="KW-1133">Transmembrane helix</keyword>
<comment type="similarity">
    <text evidence="2 11">Belongs to the SecG family.</text>
</comment>
<feature type="transmembrane region" description="Helical" evidence="11">
    <location>
        <begin position="51"/>
        <end position="73"/>
    </location>
</feature>
<dbReference type="Proteomes" id="UP001143362">
    <property type="component" value="Unassembled WGS sequence"/>
</dbReference>
<organism evidence="13 14">
    <name type="scientific">Candidatus Litorirhabdus singularis</name>
    <dbReference type="NCBI Taxonomy" id="2518993"/>
    <lineage>
        <taxon>Bacteria</taxon>
        <taxon>Pseudomonadati</taxon>
        <taxon>Pseudomonadota</taxon>
        <taxon>Gammaproteobacteria</taxon>
        <taxon>Cellvibrionales</taxon>
        <taxon>Halieaceae</taxon>
        <taxon>Candidatus Litorirhabdus</taxon>
    </lineage>
</organism>
<feature type="region of interest" description="Disordered" evidence="12">
    <location>
        <begin position="104"/>
        <end position="125"/>
    </location>
</feature>
<dbReference type="PRINTS" id="PR01651">
    <property type="entry name" value="SECGEXPORT"/>
</dbReference>
<evidence type="ECO:0000256" key="8">
    <source>
        <dbReference type="ARBA" id="ARBA00022989"/>
    </source>
</evidence>
<comment type="subcellular location">
    <subcellularLocation>
        <location evidence="1 11">Cell membrane</location>
        <topology evidence="1 11">Multi-pass membrane protein</topology>
    </subcellularLocation>
</comment>
<sequence>MEQIVLVVHLLIALGIIGLIMLQQGKGADMGASFGAGASQTLFGSDGSGNVLTRATAFLAVAFFVSSFGLAMLAQDKADALSSDDLILPTVEAQMPADRDFDIPALDSDIPTTLSAPADDMPGIE</sequence>
<dbReference type="NCBIfam" id="TIGR00810">
    <property type="entry name" value="secG"/>
    <property type="match status" value="1"/>
</dbReference>
<evidence type="ECO:0000313" key="13">
    <source>
        <dbReference type="EMBL" id="MCX2983045.1"/>
    </source>
</evidence>
<evidence type="ECO:0000256" key="12">
    <source>
        <dbReference type="SAM" id="MobiDB-lite"/>
    </source>
</evidence>
<evidence type="ECO:0000256" key="10">
    <source>
        <dbReference type="ARBA" id="ARBA00023136"/>
    </source>
</evidence>
<evidence type="ECO:0000256" key="5">
    <source>
        <dbReference type="ARBA" id="ARBA00022475"/>
    </source>
</evidence>
<protein>
    <recommendedName>
        <fullName evidence="3 11">Protein-export membrane protein SecG</fullName>
    </recommendedName>
</protein>
<evidence type="ECO:0000256" key="6">
    <source>
        <dbReference type="ARBA" id="ARBA00022692"/>
    </source>
</evidence>
<reference evidence="13" key="1">
    <citation type="submission" date="2019-02" db="EMBL/GenBank/DDBJ databases">
        <authorList>
            <person name="Li S.-H."/>
        </authorList>
    </citation>
    <scope>NUCLEOTIDE SEQUENCE</scope>
    <source>
        <strain evidence="13">IMCC14734</strain>
    </source>
</reference>
<evidence type="ECO:0000256" key="4">
    <source>
        <dbReference type="ARBA" id="ARBA00022448"/>
    </source>
</evidence>
<evidence type="ECO:0000256" key="2">
    <source>
        <dbReference type="ARBA" id="ARBA00008445"/>
    </source>
</evidence>
<keyword evidence="4 11" id="KW-0813">Transport</keyword>
<keyword evidence="9 11" id="KW-0811">Translocation</keyword>
<dbReference type="Pfam" id="PF03840">
    <property type="entry name" value="SecG"/>
    <property type="match status" value="1"/>
</dbReference>
<comment type="caution">
    <text evidence="13">The sequence shown here is derived from an EMBL/GenBank/DDBJ whole genome shotgun (WGS) entry which is preliminary data.</text>
</comment>
<evidence type="ECO:0000256" key="3">
    <source>
        <dbReference type="ARBA" id="ARBA00017876"/>
    </source>
</evidence>
<gene>
    <name evidence="13" type="primary">secG</name>
    <name evidence="13" type="ORF">EYC98_19450</name>
</gene>
<dbReference type="RefSeq" id="WP_279247075.1">
    <property type="nucleotide sequence ID" value="NZ_SHNN01000005.1"/>
</dbReference>
<evidence type="ECO:0000256" key="1">
    <source>
        <dbReference type="ARBA" id="ARBA00004651"/>
    </source>
</evidence>
<dbReference type="PANTHER" id="PTHR34182:SF1">
    <property type="entry name" value="PROTEIN-EXPORT MEMBRANE PROTEIN SECG"/>
    <property type="match status" value="1"/>
</dbReference>
<evidence type="ECO:0000256" key="7">
    <source>
        <dbReference type="ARBA" id="ARBA00022927"/>
    </source>
</evidence>
<comment type="caution">
    <text evidence="11">Lacks conserved residue(s) required for the propagation of feature annotation.</text>
</comment>
<dbReference type="InterPro" id="IPR004692">
    <property type="entry name" value="SecG"/>
</dbReference>
<keyword evidence="6 11" id="KW-0812">Transmembrane</keyword>
<dbReference type="EMBL" id="SHNN01000005">
    <property type="protein sequence ID" value="MCX2983045.1"/>
    <property type="molecule type" value="Genomic_DNA"/>
</dbReference>
<accession>A0ABT3TMQ9</accession>
<name>A0ABT3TMQ9_9GAMM</name>
<comment type="function">
    <text evidence="11">Involved in protein export. Participates in an early event of protein translocation.</text>
</comment>
<proteinExistence type="inferred from homology"/>
<keyword evidence="7 11" id="KW-0653">Protein transport</keyword>